<evidence type="ECO:0000256" key="3">
    <source>
        <dbReference type="ARBA" id="ARBA00022490"/>
    </source>
</evidence>
<keyword evidence="7 13" id="KW-0573">Peptidoglycan synthesis</keyword>
<feature type="binding site" evidence="13">
    <location>
        <position position="327"/>
    </location>
    <ligand>
        <name>UDP-N-acetyl-alpha-D-glucosamine</name>
        <dbReference type="ChEBI" id="CHEBI:57705"/>
    </ligand>
</feature>
<keyword evidence="8 13" id="KW-0131">Cell cycle</keyword>
<keyword evidence="9 13" id="KW-0961">Cell wall biogenesis/degradation</keyword>
<feature type="domain" description="Enolpyruvate transferase" evidence="14">
    <location>
        <begin position="7"/>
        <end position="406"/>
    </location>
</feature>
<dbReference type="GO" id="GO:0008360">
    <property type="term" value="P:regulation of cell shape"/>
    <property type="evidence" value="ECO:0007669"/>
    <property type="project" value="UniProtKB-KW"/>
</dbReference>
<dbReference type="EC" id="2.5.1.7" evidence="13"/>
<dbReference type="NCBIfam" id="NF009470">
    <property type="entry name" value="PRK12830.1"/>
    <property type="match status" value="1"/>
</dbReference>
<dbReference type="GO" id="GO:0051301">
    <property type="term" value="P:cell division"/>
    <property type="evidence" value="ECO:0007669"/>
    <property type="project" value="UniProtKB-KW"/>
</dbReference>
<dbReference type="GO" id="GO:0071555">
    <property type="term" value="P:cell wall organization"/>
    <property type="evidence" value="ECO:0007669"/>
    <property type="project" value="UniProtKB-KW"/>
</dbReference>
<dbReference type="Pfam" id="PF00275">
    <property type="entry name" value="EPSP_synthase"/>
    <property type="match status" value="1"/>
</dbReference>
<comment type="similarity">
    <text evidence="11 13">Belongs to the EPSP synthase family. MurA subfamily.</text>
</comment>
<sequence length="429" mass="45798">MEKLNIAGGDPLRGTVHISGAKNSAVALIPATILADSPVTIEGLPHISDIDTLRDLLEEIGGKVTFEKGEMIVNPSSMISMPLPNGKVKKLRASYYLMGAMLGRFKQAVIGLPGGCHLGPRPIDQHIKGFEALGAEVTNEQGAIYLRAEKLVGARIYLDVVSVGATINIMLAAVLAEGKTVIENAAKEPEIIDVATLLASMGAKIKGAGTDVIRIEGVESLHGCKHSIIPDRIEAGTFLIAGAAMGDEVVLDNVIPTHLESITAKLREMGFTIETSNDQMLIVGRNEGLKPVDIKTLVYPGFPTDLQQPMTALLTKAKGTSVVTDTIYSARFKHIDELRRMGANMKVEGRSAIITGQTQLQGAKVKASDLRAGACLVVAGLMADGVTEITGLEHIDRGYSLLEKKLEGLGATIWREKLNDQEIEELQNS</sequence>
<dbReference type="GO" id="GO:0019277">
    <property type="term" value="P:UDP-N-acetylgalactosamine biosynthetic process"/>
    <property type="evidence" value="ECO:0007669"/>
    <property type="project" value="InterPro"/>
</dbReference>
<dbReference type="SUPFAM" id="SSF55205">
    <property type="entry name" value="EPT/RTPC-like"/>
    <property type="match status" value="1"/>
</dbReference>
<dbReference type="PANTHER" id="PTHR43783:SF2">
    <property type="entry name" value="UDP-N-ACETYLGLUCOSAMINE 1-CARBOXYVINYLTRANSFERASE 2"/>
    <property type="match status" value="1"/>
</dbReference>
<evidence type="ECO:0000259" key="14">
    <source>
        <dbReference type="Pfam" id="PF00275"/>
    </source>
</evidence>
<dbReference type="GO" id="GO:0005737">
    <property type="term" value="C:cytoplasm"/>
    <property type="evidence" value="ECO:0007669"/>
    <property type="project" value="UniProtKB-SubCell"/>
</dbReference>
<evidence type="ECO:0000256" key="11">
    <source>
        <dbReference type="ARBA" id="ARBA00038367"/>
    </source>
</evidence>
<proteinExistence type="inferred from homology"/>
<dbReference type="Gene3D" id="3.65.10.10">
    <property type="entry name" value="Enolpyruvate transferase domain"/>
    <property type="match status" value="2"/>
</dbReference>
<evidence type="ECO:0000256" key="9">
    <source>
        <dbReference type="ARBA" id="ARBA00023316"/>
    </source>
</evidence>
<feature type="binding site" evidence="13">
    <location>
        <position position="305"/>
    </location>
    <ligand>
        <name>UDP-N-acetyl-alpha-D-glucosamine</name>
        <dbReference type="ChEBI" id="CHEBI:57705"/>
    </ligand>
</feature>
<dbReference type="GO" id="GO:0008760">
    <property type="term" value="F:UDP-N-acetylglucosamine 1-carboxyvinyltransferase activity"/>
    <property type="evidence" value="ECO:0007669"/>
    <property type="project" value="UniProtKB-UniRule"/>
</dbReference>
<reference evidence="15" key="1">
    <citation type="submission" date="2019-07" db="EMBL/GenBank/DDBJ databases">
        <title>Phylogenomic Reclassification of ATCC Bacillus Strains and Various Taxa within the Genus Bacillus.</title>
        <authorList>
            <person name="Riojas M.A."/>
            <person name="Frank A.M."/>
            <person name="Fenn S.L."/>
            <person name="King S."/>
            <person name="Brower S."/>
            <person name="Hazbon M.H."/>
        </authorList>
    </citation>
    <scope>NUCLEOTIDE SEQUENCE</scope>
    <source>
        <strain evidence="15">ATCC 27142</strain>
    </source>
</reference>
<dbReference type="NCBIfam" id="TIGR01072">
    <property type="entry name" value="murA"/>
    <property type="match status" value="1"/>
</dbReference>
<feature type="binding site" evidence="13">
    <location>
        <begin position="22"/>
        <end position="23"/>
    </location>
    <ligand>
        <name>phosphoenolpyruvate</name>
        <dbReference type="ChEBI" id="CHEBI:58702"/>
    </ligand>
</feature>
<evidence type="ECO:0000256" key="12">
    <source>
        <dbReference type="ARBA" id="ARBA00047527"/>
    </source>
</evidence>
<evidence type="ECO:0000256" key="10">
    <source>
        <dbReference type="ARBA" id="ARBA00023317"/>
    </source>
</evidence>
<evidence type="ECO:0000313" key="16">
    <source>
        <dbReference type="Proteomes" id="UP001182042"/>
    </source>
</evidence>
<keyword evidence="10 13" id="KW-0670">Pyruvate</keyword>
<evidence type="ECO:0000256" key="7">
    <source>
        <dbReference type="ARBA" id="ARBA00022984"/>
    </source>
</evidence>
<dbReference type="InterPro" id="IPR001986">
    <property type="entry name" value="Enolpyruvate_Tfrase_dom"/>
</dbReference>
<evidence type="ECO:0000256" key="2">
    <source>
        <dbReference type="ARBA" id="ARBA00004752"/>
    </source>
</evidence>
<evidence type="ECO:0000256" key="4">
    <source>
        <dbReference type="ARBA" id="ARBA00022618"/>
    </source>
</evidence>
<evidence type="ECO:0000256" key="6">
    <source>
        <dbReference type="ARBA" id="ARBA00022960"/>
    </source>
</evidence>
<gene>
    <name evidence="13" type="primary">murA</name>
    <name evidence="15" type="ORF">FO508_12840</name>
</gene>
<comment type="pathway">
    <text evidence="2 13">Cell wall biogenesis; peptidoglycan biosynthesis.</text>
</comment>
<feature type="active site" description="Proton donor" evidence="13">
    <location>
        <position position="116"/>
    </location>
</feature>
<dbReference type="InterPro" id="IPR050068">
    <property type="entry name" value="MurA_subfamily"/>
</dbReference>
<dbReference type="NCBIfam" id="NF006873">
    <property type="entry name" value="PRK09369.1"/>
    <property type="match status" value="1"/>
</dbReference>
<name>A0AAE3WMR8_BACPU</name>
<dbReference type="EMBL" id="VKQA01000003">
    <property type="protein sequence ID" value="MDR4251225.1"/>
    <property type="molecule type" value="Genomic_DNA"/>
</dbReference>
<keyword evidence="3 13" id="KW-0963">Cytoplasm</keyword>
<keyword evidence="5 13" id="KW-0808">Transferase</keyword>
<dbReference type="Proteomes" id="UP001182042">
    <property type="component" value="Unassembled WGS sequence"/>
</dbReference>
<keyword evidence="6 13" id="KW-0133">Cell shape</keyword>
<dbReference type="InterPro" id="IPR013792">
    <property type="entry name" value="RNA3'P_cycl/enolpyr_Trfase_a/b"/>
</dbReference>
<protein>
    <recommendedName>
        <fullName evidence="13">UDP-N-acetylglucosamine 1-carboxyvinyltransferase</fullName>
        <ecNumber evidence="13">2.5.1.7</ecNumber>
    </recommendedName>
    <alternativeName>
        <fullName evidence="13">Enoylpyruvate transferase</fullName>
    </alternativeName>
    <alternativeName>
        <fullName evidence="13">UDP-N-acetylglucosamine enolpyruvyl transferase</fullName>
        <shortName evidence="13">EPT</shortName>
    </alternativeName>
</protein>
<dbReference type="FunFam" id="3.65.10.10:FF:000001">
    <property type="entry name" value="UDP-N-acetylglucosamine 1-carboxyvinyltransferase"/>
    <property type="match status" value="1"/>
</dbReference>
<comment type="catalytic activity">
    <reaction evidence="12 13">
        <text>phosphoenolpyruvate + UDP-N-acetyl-alpha-D-glucosamine = UDP-N-acetyl-3-O-(1-carboxyvinyl)-alpha-D-glucosamine + phosphate</text>
        <dbReference type="Rhea" id="RHEA:18681"/>
        <dbReference type="ChEBI" id="CHEBI:43474"/>
        <dbReference type="ChEBI" id="CHEBI:57705"/>
        <dbReference type="ChEBI" id="CHEBI:58702"/>
        <dbReference type="ChEBI" id="CHEBI:68483"/>
        <dbReference type="EC" id="2.5.1.7"/>
    </reaction>
</comment>
<organism evidence="15 16">
    <name type="scientific">Bacillus pumilus</name>
    <name type="common">Bacillus mesentericus</name>
    <dbReference type="NCBI Taxonomy" id="1408"/>
    <lineage>
        <taxon>Bacteria</taxon>
        <taxon>Bacillati</taxon>
        <taxon>Bacillota</taxon>
        <taxon>Bacilli</taxon>
        <taxon>Bacillales</taxon>
        <taxon>Bacillaceae</taxon>
        <taxon>Bacillus</taxon>
    </lineage>
</organism>
<comment type="subcellular location">
    <subcellularLocation>
        <location evidence="1 13">Cytoplasm</location>
    </subcellularLocation>
</comment>
<dbReference type="AlphaFoldDB" id="A0AAE3WMR8"/>
<evidence type="ECO:0000256" key="5">
    <source>
        <dbReference type="ARBA" id="ARBA00022679"/>
    </source>
</evidence>
<accession>A0AAE3WMR8</accession>
<dbReference type="RefSeq" id="WP_034660302.1">
    <property type="nucleotide sequence ID" value="NZ_CANLYP010000007.1"/>
</dbReference>
<dbReference type="InterPro" id="IPR036968">
    <property type="entry name" value="Enolpyruvate_Tfrase_sf"/>
</dbReference>
<evidence type="ECO:0000313" key="15">
    <source>
        <dbReference type="EMBL" id="MDR4251225.1"/>
    </source>
</evidence>
<evidence type="ECO:0000256" key="1">
    <source>
        <dbReference type="ARBA" id="ARBA00004496"/>
    </source>
</evidence>
<dbReference type="CDD" id="cd01555">
    <property type="entry name" value="UdpNAET"/>
    <property type="match status" value="1"/>
</dbReference>
<feature type="binding site" evidence="13">
    <location>
        <position position="92"/>
    </location>
    <ligand>
        <name>UDP-N-acetyl-alpha-D-glucosamine</name>
        <dbReference type="ChEBI" id="CHEBI:57705"/>
    </ligand>
</feature>
<feature type="modified residue" description="2-(S-cysteinyl)pyruvic acid O-phosphothioketal" evidence="13">
    <location>
        <position position="116"/>
    </location>
</feature>
<evidence type="ECO:0000256" key="8">
    <source>
        <dbReference type="ARBA" id="ARBA00023306"/>
    </source>
</evidence>
<comment type="function">
    <text evidence="13">Cell wall formation. Adds enolpyruvyl to UDP-N-acetylglucosamine.</text>
</comment>
<evidence type="ECO:0000256" key="13">
    <source>
        <dbReference type="HAMAP-Rule" id="MF_00111"/>
    </source>
</evidence>
<dbReference type="InterPro" id="IPR005750">
    <property type="entry name" value="UDP_GlcNAc_COvinyl_MurA"/>
</dbReference>
<dbReference type="PANTHER" id="PTHR43783">
    <property type="entry name" value="UDP-N-ACETYLGLUCOSAMINE 1-CARBOXYVINYLTRANSFERASE"/>
    <property type="match status" value="1"/>
</dbReference>
<comment type="caution">
    <text evidence="13">Lacks conserved residue(s) required for the propagation of feature annotation.</text>
</comment>
<dbReference type="GO" id="GO:0009252">
    <property type="term" value="P:peptidoglycan biosynthetic process"/>
    <property type="evidence" value="ECO:0007669"/>
    <property type="project" value="UniProtKB-UniRule"/>
</dbReference>
<feature type="binding site" evidence="13">
    <location>
        <begin position="121"/>
        <end position="125"/>
    </location>
    <ligand>
        <name>UDP-N-acetyl-alpha-D-glucosamine</name>
        <dbReference type="ChEBI" id="CHEBI:57705"/>
    </ligand>
</feature>
<dbReference type="HAMAP" id="MF_00111">
    <property type="entry name" value="MurA"/>
    <property type="match status" value="1"/>
</dbReference>
<keyword evidence="4 13" id="KW-0132">Cell division</keyword>
<comment type="caution">
    <text evidence="15">The sequence shown here is derived from an EMBL/GenBank/DDBJ whole genome shotgun (WGS) entry which is preliminary data.</text>
</comment>